<gene>
    <name evidence="2" type="ORF">TREES_T100000173</name>
</gene>
<organism evidence="2 3">
    <name type="scientific">Tupaia chinensis</name>
    <name type="common">Chinese tree shrew</name>
    <name type="synonym">Tupaia belangeri chinensis</name>
    <dbReference type="NCBI Taxonomy" id="246437"/>
    <lineage>
        <taxon>Eukaryota</taxon>
        <taxon>Metazoa</taxon>
        <taxon>Chordata</taxon>
        <taxon>Craniata</taxon>
        <taxon>Vertebrata</taxon>
        <taxon>Euteleostomi</taxon>
        <taxon>Mammalia</taxon>
        <taxon>Eutheria</taxon>
        <taxon>Euarchontoglires</taxon>
        <taxon>Scandentia</taxon>
        <taxon>Tupaiidae</taxon>
        <taxon>Tupaia</taxon>
    </lineage>
</organism>
<accession>L9LC44</accession>
<evidence type="ECO:0000256" key="1">
    <source>
        <dbReference type="SAM" id="MobiDB-lite"/>
    </source>
</evidence>
<keyword evidence="3" id="KW-1185">Reference proteome</keyword>
<reference evidence="3" key="2">
    <citation type="journal article" date="2013" name="Nat. Commun.">
        <title>Genome of the Chinese tree shrew.</title>
        <authorList>
            <person name="Fan Y."/>
            <person name="Huang Z.Y."/>
            <person name="Cao C.C."/>
            <person name="Chen C.S."/>
            <person name="Chen Y.X."/>
            <person name="Fan D.D."/>
            <person name="He J."/>
            <person name="Hou H.L."/>
            <person name="Hu L."/>
            <person name="Hu X.T."/>
            <person name="Jiang X.T."/>
            <person name="Lai R."/>
            <person name="Lang Y.S."/>
            <person name="Liang B."/>
            <person name="Liao S.G."/>
            <person name="Mu D."/>
            <person name="Ma Y.Y."/>
            <person name="Niu Y.Y."/>
            <person name="Sun X.Q."/>
            <person name="Xia J.Q."/>
            <person name="Xiao J."/>
            <person name="Xiong Z.Q."/>
            <person name="Xu L."/>
            <person name="Yang L."/>
            <person name="Zhang Y."/>
            <person name="Zhao W."/>
            <person name="Zhao X.D."/>
            <person name="Zheng Y.T."/>
            <person name="Zhou J.M."/>
            <person name="Zhu Y.B."/>
            <person name="Zhang G.J."/>
            <person name="Wang J."/>
            <person name="Yao Y.G."/>
        </authorList>
    </citation>
    <scope>NUCLEOTIDE SEQUENCE [LARGE SCALE GENOMIC DNA]</scope>
</reference>
<feature type="region of interest" description="Disordered" evidence="1">
    <location>
        <begin position="1"/>
        <end position="27"/>
    </location>
</feature>
<dbReference type="InParanoid" id="L9LC44"/>
<proteinExistence type="predicted"/>
<evidence type="ECO:0000313" key="3">
    <source>
        <dbReference type="Proteomes" id="UP000011518"/>
    </source>
</evidence>
<dbReference type="Proteomes" id="UP000011518">
    <property type="component" value="Unassembled WGS sequence"/>
</dbReference>
<evidence type="ECO:0000313" key="2">
    <source>
        <dbReference type="EMBL" id="ELW71327.1"/>
    </source>
</evidence>
<sequence length="113" mass="12932">MTMGLTEEAHEQAAAVEQNTGAIVEDDREKEMMLIRQRVMHDSSGPHWTLFGERPIWESSIHAPIKQGKELHLQNEETSKRALAKATCNFESGIWSGRRHNMPVAYYFMTADM</sequence>
<protein>
    <submittedName>
        <fullName evidence="2">Uncharacterized protein</fullName>
    </submittedName>
</protein>
<name>L9LC44_TUPCH</name>
<reference evidence="3" key="1">
    <citation type="submission" date="2012-07" db="EMBL/GenBank/DDBJ databases">
        <title>Genome of the Chinese tree shrew, a rising model animal genetically related to primates.</title>
        <authorList>
            <person name="Zhang G."/>
            <person name="Fan Y."/>
            <person name="Yao Y."/>
            <person name="Huang Z."/>
        </authorList>
    </citation>
    <scope>NUCLEOTIDE SEQUENCE [LARGE SCALE GENOMIC DNA]</scope>
</reference>
<dbReference type="AlphaFoldDB" id="L9LC44"/>
<dbReference type="EMBL" id="KB320468">
    <property type="protein sequence ID" value="ELW71327.1"/>
    <property type="molecule type" value="Genomic_DNA"/>
</dbReference>